<dbReference type="OrthoDB" id="9785276at2"/>
<evidence type="ECO:0000259" key="8">
    <source>
        <dbReference type="PROSITE" id="PS00624"/>
    </source>
</evidence>
<feature type="domain" description="Glucose-methanol-choline oxidoreductase N-terminal" evidence="7">
    <location>
        <begin position="84"/>
        <end position="107"/>
    </location>
</feature>
<keyword evidence="4 5" id="KW-0274">FAD</keyword>
<dbReference type="InterPro" id="IPR000172">
    <property type="entry name" value="GMC_OxRdtase_N"/>
</dbReference>
<dbReference type="PROSITE" id="PS00624">
    <property type="entry name" value="GMC_OXRED_2"/>
    <property type="match status" value="1"/>
</dbReference>
<dbReference type="GO" id="GO:0019285">
    <property type="term" value="P:glycine betaine biosynthetic process from choline"/>
    <property type="evidence" value="ECO:0007669"/>
    <property type="project" value="TreeGrafter"/>
</dbReference>
<dbReference type="EMBL" id="FNGH01000017">
    <property type="protein sequence ID" value="SDM67031.1"/>
    <property type="molecule type" value="Genomic_DNA"/>
</dbReference>
<evidence type="ECO:0000256" key="4">
    <source>
        <dbReference type="ARBA" id="ARBA00022827"/>
    </source>
</evidence>
<feature type="domain" description="Glucose-methanol-choline oxidoreductase N-terminal" evidence="8">
    <location>
        <begin position="256"/>
        <end position="270"/>
    </location>
</feature>
<dbReference type="Gene3D" id="3.50.50.60">
    <property type="entry name" value="FAD/NAD(P)-binding domain"/>
    <property type="match status" value="1"/>
</dbReference>
<dbReference type="PROSITE" id="PS00623">
    <property type="entry name" value="GMC_OXRED_1"/>
    <property type="match status" value="1"/>
</dbReference>
<dbReference type="Gene3D" id="3.30.560.10">
    <property type="entry name" value="Glucose Oxidase, domain 3"/>
    <property type="match status" value="1"/>
</dbReference>
<organism evidence="9 10">
    <name type="scientific">Franzmannia pantelleriensis</name>
    <dbReference type="NCBI Taxonomy" id="48727"/>
    <lineage>
        <taxon>Bacteria</taxon>
        <taxon>Pseudomonadati</taxon>
        <taxon>Pseudomonadota</taxon>
        <taxon>Gammaproteobacteria</taxon>
        <taxon>Oceanospirillales</taxon>
        <taxon>Halomonadaceae</taxon>
        <taxon>Franzmannia</taxon>
    </lineage>
</organism>
<dbReference type="PIRSF" id="PIRSF000137">
    <property type="entry name" value="Alcohol_oxidase"/>
    <property type="match status" value="1"/>
</dbReference>
<dbReference type="PANTHER" id="PTHR11552">
    <property type="entry name" value="GLUCOSE-METHANOL-CHOLINE GMC OXIDOREDUCTASE"/>
    <property type="match status" value="1"/>
</dbReference>
<gene>
    <name evidence="9" type="ORF">SAMN05192555_11710</name>
</gene>
<reference evidence="10" key="1">
    <citation type="submission" date="2016-10" db="EMBL/GenBank/DDBJ databases">
        <authorList>
            <person name="Varghese N."/>
            <person name="Submissions S."/>
        </authorList>
    </citation>
    <scope>NUCLEOTIDE SEQUENCE [LARGE SCALE GENOMIC DNA]</scope>
    <source>
        <strain evidence="10">AAP</strain>
    </source>
</reference>
<dbReference type="InterPro" id="IPR036188">
    <property type="entry name" value="FAD/NAD-bd_sf"/>
</dbReference>
<keyword evidence="10" id="KW-1185">Reference proteome</keyword>
<dbReference type="GO" id="GO:0008812">
    <property type="term" value="F:choline dehydrogenase activity"/>
    <property type="evidence" value="ECO:0007669"/>
    <property type="project" value="TreeGrafter"/>
</dbReference>
<dbReference type="RefSeq" id="WP_089660151.1">
    <property type="nucleotide sequence ID" value="NZ_FNGH01000017.1"/>
</dbReference>
<feature type="binding site" evidence="5">
    <location>
        <position position="221"/>
    </location>
    <ligand>
        <name>FAD</name>
        <dbReference type="ChEBI" id="CHEBI:57692"/>
    </ligand>
</feature>
<dbReference type="InterPro" id="IPR007867">
    <property type="entry name" value="GMC_OxRtase_C"/>
</dbReference>
<dbReference type="STRING" id="48727.SAMN05192555_11710"/>
<dbReference type="AlphaFoldDB" id="A0A1G9V463"/>
<proteinExistence type="inferred from homology"/>
<dbReference type="Pfam" id="PF05199">
    <property type="entry name" value="GMC_oxred_C"/>
    <property type="match status" value="1"/>
</dbReference>
<dbReference type="PANTHER" id="PTHR11552:SF147">
    <property type="entry name" value="CHOLINE DEHYDROGENASE, MITOCHONDRIAL"/>
    <property type="match status" value="1"/>
</dbReference>
<evidence type="ECO:0000313" key="10">
    <source>
        <dbReference type="Proteomes" id="UP000199107"/>
    </source>
</evidence>
<evidence type="ECO:0000256" key="5">
    <source>
        <dbReference type="PIRSR" id="PIRSR000137-2"/>
    </source>
</evidence>
<feature type="binding site" evidence="5">
    <location>
        <begin position="94"/>
        <end position="97"/>
    </location>
    <ligand>
        <name>FAD</name>
        <dbReference type="ChEBI" id="CHEBI:57692"/>
    </ligand>
</feature>
<dbReference type="Proteomes" id="UP000199107">
    <property type="component" value="Unassembled WGS sequence"/>
</dbReference>
<evidence type="ECO:0000256" key="1">
    <source>
        <dbReference type="ARBA" id="ARBA00001974"/>
    </source>
</evidence>
<dbReference type="Pfam" id="PF00732">
    <property type="entry name" value="GMC_oxred_N"/>
    <property type="match status" value="1"/>
</dbReference>
<evidence type="ECO:0000256" key="3">
    <source>
        <dbReference type="ARBA" id="ARBA00022630"/>
    </source>
</evidence>
<dbReference type="InterPro" id="IPR012132">
    <property type="entry name" value="GMC_OxRdtase"/>
</dbReference>
<dbReference type="NCBIfam" id="NF002550">
    <property type="entry name" value="PRK02106.1"/>
    <property type="match status" value="1"/>
</dbReference>
<dbReference type="GO" id="GO:0016020">
    <property type="term" value="C:membrane"/>
    <property type="evidence" value="ECO:0007669"/>
    <property type="project" value="TreeGrafter"/>
</dbReference>
<evidence type="ECO:0000256" key="6">
    <source>
        <dbReference type="RuleBase" id="RU003968"/>
    </source>
</evidence>
<accession>A0A1G9V463</accession>
<protein>
    <submittedName>
        <fullName evidence="9">Choline dehydrogenase</fullName>
    </submittedName>
</protein>
<comment type="cofactor">
    <cofactor evidence="1 5">
        <name>FAD</name>
        <dbReference type="ChEBI" id="CHEBI:57692"/>
    </cofactor>
</comment>
<dbReference type="SUPFAM" id="SSF51905">
    <property type="entry name" value="FAD/NAD(P)-binding domain"/>
    <property type="match status" value="1"/>
</dbReference>
<dbReference type="GO" id="GO:0050660">
    <property type="term" value="F:flavin adenine dinucleotide binding"/>
    <property type="evidence" value="ECO:0007669"/>
    <property type="project" value="InterPro"/>
</dbReference>
<keyword evidence="3 6" id="KW-0285">Flavoprotein</keyword>
<sequence>MTDPASYDYIIVGAGSAGCVLADRLSADGRYRILLIEAGPRDASWTIDMPAAMGAAIDGPRFNWHYHSGPEPYLDDRYIATPRGKTLGGSSSINGMVYIRGHARDYDHWAASGCPGWGYAEVLPYFRRAESHELGGDDYHGEDGPLRVSAGRPHDPLACAFLNAGVEAGYPYTEDPNGYCQEGMGRVDRTTYRGRRWSTARGYLARARSRNNLSVITGALVERVLLDAGCARGVSYRVAGDTRHATATREVILAAGAINTPQLLMLSGIGPEEALAAHGIDCQHPLPGVGQRLSDHPDSVVAYRAEQPVSIAPWTHAPRKWWLGLQWFCRHTGLAASNQFDAGAFIRSRAGVEHPDIQLTFMSAAVPPGSVAPLREHAFQVHIDLMRPTSLGHVRLRSADPGEAPEIVFHYLASQRDRADMRSAVRLVREIIAQPAFDGLRGEEISPGAHIDSDADLDAWARRTTETGYHAAGTCKMGPAEDPEAVVDPELRVHGLEGLRVVDASIMPRIVSGNTNAPTVMIAEKASDLLLGKPPLPPSEAATWIHPEWQHRQR</sequence>
<dbReference type="SUPFAM" id="SSF54373">
    <property type="entry name" value="FAD-linked reductases, C-terminal domain"/>
    <property type="match status" value="1"/>
</dbReference>
<name>A0A1G9V463_9GAMM</name>
<comment type="similarity">
    <text evidence="2 6">Belongs to the GMC oxidoreductase family.</text>
</comment>
<evidence type="ECO:0000313" key="9">
    <source>
        <dbReference type="EMBL" id="SDM67031.1"/>
    </source>
</evidence>
<evidence type="ECO:0000259" key="7">
    <source>
        <dbReference type="PROSITE" id="PS00623"/>
    </source>
</evidence>
<evidence type="ECO:0000256" key="2">
    <source>
        <dbReference type="ARBA" id="ARBA00010790"/>
    </source>
</evidence>